<evidence type="ECO:0000256" key="1">
    <source>
        <dbReference type="ARBA" id="ARBA00023235"/>
    </source>
</evidence>
<accession>A0A392W7F0</accession>
<dbReference type="Proteomes" id="UP000265520">
    <property type="component" value="Unassembled WGS sequence"/>
</dbReference>
<keyword evidence="3" id="KW-1185">Reference proteome</keyword>
<dbReference type="EMBL" id="LXQA011410974">
    <property type="protein sequence ID" value="MCI96297.1"/>
    <property type="molecule type" value="Genomic_DNA"/>
</dbReference>
<dbReference type="AlphaFoldDB" id="A0A392W7F0"/>
<keyword evidence="1" id="KW-0413">Isomerase</keyword>
<dbReference type="GO" id="GO:0001522">
    <property type="term" value="P:pseudouridine synthesis"/>
    <property type="evidence" value="ECO:0007669"/>
    <property type="project" value="InterPro"/>
</dbReference>
<organism evidence="2 3">
    <name type="scientific">Trifolium medium</name>
    <dbReference type="NCBI Taxonomy" id="97028"/>
    <lineage>
        <taxon>Eukaryota</taxon>
        <taxon>Viridiplantae</taxon>
        <taxon>Streptophyta</taxon>
        <taxon>Embryophyta</taxon>
        <taxon>Tracheophyta</taxon>
        <taxon>Spermatophyta</taxon>
        <taxon>Magnoliopsida</taxon>
        <taxon>eudicotyledons</taxon>
        <taxon>Gunneridae</taxon>
        <taxon>Pentapetalae</taxon>
        <taxon>rosids</taxon>
        <taxon>fabids</taxon>
        <taxon>Fabales</taxon>
        <taxon>Fabaceae</taxon>
        <taxon>Papilionoideae</taxon>
        <taxon>50 kb inversion clade</taxon>
        <taxon>NPAAA clade</taxon>
        <taxon>Hologalegina</taxon>
        <taxon>IRL clade</taxon>
        <taxon>Trifolieae</taxon>
        <taxon>Trifolium</taxon>
    </lineage>
</organism>
<comment type="caution">
    <text evidence="2">The sequence shown here is derived from an EMBL/GenBank/DDBJ whole genome shotgun (WGS) entry which is preliminary data.</text>
</comment>
<dbReference type="Gene3D" id="3.30.70.580">
    <property type="entry name" value="Pseudouridine synthase I, catalytic domain, N-terminal subdomain"/>
    <property type="match status" value="1"/>
</dbReference>
<dbReference type="InterPro" id="IPR020103">
    <property type="entry name" value="PsdUridine_synth_cat_dom_sf"/>
</dbReference>
<dbReference type="InterPro" id="IPR020094">
    <property type="entry name" value="TruA/RsuA/RluB/E/F_N"/>
</dbReference>
<proteinExistence type="predicted"/>
<dbReference type="GO" id="GO:0003723">
    <property type="term" value="F:RNA binding"/>
    <property type="evidence" value="ECO:0007669"/>
    <property type="project" value="InterPro"/>
</dbReference>
<feature type="non-terminal residue" evidence="2">
    <location>
        <position position="1"/>
    </location>
</feature>
<sequence length="47" mass="5515">EMKKQEHKIQRYLMAIEYIGSRFFGSQKQLTDRTVVGVLEVILLSVM</sequence>
<reference evidence="2 3" key="1">
    <citation type="journal article" date="2018" name="Front. Plant Sci.">
        <title>Red Clover (Trifolium pratense) and Zigzag Clover (T. medium) - A Picture of Genomic Similarities and Differences.</title>
        <authorList>
            <person name="Dluhosova J."/>
            <person name="Istvanek J."/>
            <person name="Nedelnik J."/>
            <person name="Repkova J."/>
        </authorList>
    </citation>
    <scope>NUCLEOTIDE SEQUENCE [LARGE SCALE GENOMIC DNA]</scope>
    <source>
        <strain evidence="3">cv. 10/8</strain>
        <tissue evidence="2">Leaf</tissue>
    </source>
</reference>
<evidence type="ECO:0000313" key="2">
    <source>
        <dbReference type="EMBL" id="MCI96297.1"/>
    </source>
</evidence>
<dbReference type="GO" id="GO:0009982">
    <property type="term" value="F:pseudouridine synthase activity"/>
    <property type="evidence" value="ECO:0007669"/>
    <property type="project" value="InterPro"/>
</dbReference>
<protein>
    <submittedName>
        <fullName evidence="2">tRNA pseudouridine synthase-like 1</fullName>
    </submittedName>
</protein>
<evidence type="ECO:0000313" key="3">
    <source>
        <dbReference type="Proteomes" id="UP000265520"/>
    </source>
</evidence>
<name>A0A392W7F0_9FABA</name>
<dbReference type="SUPFAM" id="SSF55120">
    <property type="entry name" value="Pseudouridine synthase"/>
    <property type="match status" value="1"/>
</dbReference>